<protein>
    <submittedName>
        <fullName evidence="2">Uncharacterized protein</fullName>
    </submittedName>
</protein>
<feature type="transmembrane region" description="Helical" evidence="1">
    <location>
        <begin position="28"/>
        <end position="55"/>
    </location>
</feature>
<name>A0A6J5JTW2_9BURK</name>
<evidence type="ECO:0000256" key="1">
    <source>
        <dbReference type="SAM" id="Phobius"/>
    </source>
</evidence>
<evidence type="ECO:0000313" key="3">
    <source>
        <dbReference type="Proteomes" id="UP000494301"/>
    </source>
</evidence>
<reference evidence="2 3" key="1">
    <citation type="submission" date="2020-04" db="EMBL/GenBank/DDBJ databases">
        <authorList>
            <person name="Depoorter E."/>
        </authorList>
    </citation>
    <scope>NUCLEOTIDE SEQUENCE [LARGE SCALE GENOMIC DNA]</scope>
    <source>
        <strain evidence="2 3">BCC0217</strain>
    </source>
</reference>
<dbReference type="Proteomes" id="UP000494301">
    <property type="component" value="Unassembled WGS sequence"/>
</dbReference>
<keyword evidence="1" id="KW-0812">Transmembrane</keyword>
<dbReference type="EMBL" id="CABWIL020000049">
    <property type="protein sequence ID" value="CAB3974611.1"/>
    <property type="molecule type" value="Genomic_DNA"/>
</dbReference>
<organism evidence="2 3">
    <name type="scientific">Burkholderia aenigmatica</name>
    <dbReference type="NCBI Taxonomy" id="2015348"/>
    <lineage>
        <taxon>Bacteria</taxon>
        <taxon>Pseudomonadati</taxon>
        <taxon>Pseudomonadota</taxon>
        <taxon>Betaproteobacteria</taxon>
        <taxon>Burkholderiales</taxon>
        <taxon>Burkholderiaceae</taxon>
        <taxon>Burkholderia</taxon>
        <taxon>Burkholderia cepacia complex</taxon>
    </lineage>
</organism>
<proteinExistence type="predicted"/>
<keyword evidence="1" id="KW-1133">Transmembrane helix</keyword>
<dbReference type="AlphaFoldDB" id="A0A6J5JTW2"/>
<accession>A0A6J5JTW2</accession>
<sequence>MPWPPSAEPTMCQPLAISTHRAFEESPLLTALTIAGLVVACLITTSLWLPMVFLFGKSMLFQDVNNTGMNAHERHAVRLRELERANKRYWRKARRSLASPTLAPGSEWWLGGDRIIIAEVNSRHAIYTMASGGPSKRLPKSQWVSLVRA</sequence>
<keyword evidence="1" id="KW-0472">Membrane</keyword>
<evidence type="ECO:0000313" key="2">
    <source>
        <dbReference type="EMBL" id="CAB3974611.1"/>
    </source>
</evidence>
<gene>
    <name evidence="2" type="ORF">BLA3211_08093</name>
</gene>